<dbReference type="GO" id="GO:0000398">
    <property type="term" value="P:mRNA splicing, via spliceosome"/>
    <property type="evidence" value="ECO:0007669"/>
    <property type="project" value="InterPro"/>
</dbReference>
<dbReference type="InterPro" id="IPR012890">
    <property type="entry name" value="GCFC2-like"/>
</dbReference>
<proteinExistence type="predicted"/>
<protein>
    <submittedName>
        <fullName evidence="3">Uncharacterized protein</fullName>
    </submittedName>
</protein>
<keyword evidence="4" id="KW-1185">Reference proteome</keyword>
<comment type="subcellular location">
    <subcellularLocation>
        <location evidence="1">Nucleus</location>
    </subcellularLocation>
</comment>
<keyword evidence="2" id="KW-0539">Nucleus</keyword>
<evidence type="ECO:0000256" key="1">
    <source>
        <dbReference type="ARBA" id="ARBA00004123"/>
    </source>
</evidence>
<dbReference type="EMBL" id="ML000336">
    <property type="protein sequence ID" value="RKO84234.1"/>
    <property type="molecule type" value="Genomic_DNA"/>
</dbReference>
<evidence type="ECO:0000313" key="3">
    <source>
        <dbReference type="EMBL" id="RKO84234.1"/>
    </source>
</evidence>
<evidence type="ECO:0000313" key="4">
    <source>
        <dbReference type="Proteomes" id="UP000269721"/>
    </source>
</evidence>
<dbReference type="OrthoDB" id="429427at2759"/>
<dbReference type="Proteomes" id="UP000269721">
    <property type="component" value="Unassembled WGS sequence"/>
</dbReference>
<dbReference type="GO" id="GO:0005634">
    <property type="term" value="C:nucleus"/>
    <property type="evidence" value="ECO:0007669"/>
    <property type="project" value="UniProtKB-SubCell"/>
</dbReference>
<sequence>MPTTLESLPWHTQLANYGIPDPADLDPDDADATLLPRLVEKSVLPRLAAVVDAYNPRSARQTALFIKLVGQMLDYTKASGRAFALMATIEQRLAAAVVGISTRYLFASACISVEPVQQAAHALAARDRWFWMTLKTRHFRVEEIGDRRRDRVAPGPSPPC</sequence>
<name>A0A4P9VX04_9FUNG</name>
<organism evidence="3 4">
    <name type="scientific">Blyttiomyces helicus</name>
    <dbReference type="NCBI Taxonomy" id="388810"/>
    <lineage>
        <taxon>Eukaryota</taxon>
        <taxon>Fungi</taxon>
        <taxon>Fungi incertae sedis</taxon>
        <taxon>Chytridiomycota</taxon>
        <taxon>Chytridiomycota incertae sedis</taxon>
        <taxon>Chytridiomycetes</taxon>
        <taxon>Chytridiomycetes incertae sedis</taxon>
        <taxon>Blyttiomyces</taxon>
    </lineage>
</organism>
<dbReference type="AlphaFoldDB" id="A0A4P9VX04"/>
<dbReference type="PANTHER" id="PTHR12214:SF0">
    <property type="entry name" value="LD29489P"/>
    <property type="match status" value="1"/>
</dbReference>
<reference evidence="4" key="1">
    <citation type="journal article" date="2018" name="Nat. Microbiol.">
        <title>Leveraging single-cell genomics to expand the fungal tree of life.</title>
        <authorList>
            <person name="Ahrendt S.R."/>
            <person name="Quandt C.A."/>
            <person name="Ciobanu D."/>
            <person name="Clum A."/>
            <person name="Salamov A."/>
            <person name="Andreopoulos B."/>
            <person name="Cheng J.F."/>
            <person name="Woyke T."/>
            <person name="Pelin A."/>
            <person name="Henrissat B."/>
            <person name="Reynolds N.K."/>
            <person name="Benny G.L."/>
            <person name="Smith M.E."/>
            <person name="James T.Y."/>
            <person name="Grigoriev I.V."/>
        </authorList>
    </citation>
    <scope>NUCLEOTIDE SEQUENCE [LARGE SCALE GENOMIC DNA]</scope>
</reference>
<evidence type="ECO:0000256" key="2">
    <source>
        <dbReference type="ARBA" id="ARBA00023242"/>
    </source>
</evidence>
<accession>A0A4P9VX04</accession>
<dbReference type="GO" id="GO:0003677">
    <property type="term" value="F:DNA binding"/>
    <property type="evidence" value="ECO:0007669"/>
    <property type="project" value="InterPro"/>
</dbReference>
<dbReference type="PANTHER" id="PTHR12214">
    <property type="entry name" value="GC-RICH SEQUENCE DNA-BINDING FACTOR"/>
    <property type="match status" value="1"/>
</dbReference>
<gene>
    <name evidence="3" type="ORF">BDK51DRAFT_33119</name>
</gene>